<reference evidence="2 3" key="1">
    <citation type="submission" date="2021-01" db="EMBL/GenBank/DDBJ databases">
        <title>Streptomyces acididurans sp. nov., isolated from a peat swamp forest soil.</title>
        <authorList>
            <person name="Chantavorakit T."/>
            <person name="Duangmal K."/>
        </authorList>
    </citation>
    <scope>NUCLEOTIDE SEQUENCE [LARGE SCALE GENOMIC DNA]</scope>
    <source>
        <strain evidence="2 3">KK5PA1</strain>
    </source>
</reference>
<keyword evidence="2" id="KW-0413">Isomerase</keyword>
<feature type="domain" description="Mycothiol-dependent maleylpyruvate isomerase metal-binding" evidence="1">
    <location>
        <begin position="16"/>
        <end position="151"/>
    </location>
</feature>
<gene>
    <name evidence="2" type="ORF">ITX44_13755</name>
</gene>
<evidence type="ECO:0000313" key="2">
    <source>
        <dbReference type="EMBL" id="MBM9505597.1"/>
    </source>
</evidence>
<dbReference type="InterPro" id="IPR036527">
    <property type="entry name" value="SCP2_sterol-bd_dom_sf"/>
</dbReference>
<comment type="caution">
    <text evidence="2">The sequence shown here is derived from an EMBL/GenBank/DDBJ whole genome shotgun (WGS) entry which is preliminary data.</text>
</comment>
<dbReference type="EMBL" id="JADKYB010000006">
    <property type="protein sequence ID" value="MBM9505597.1"/>
    <property type="molecule type" value="Genomic_DNA"/>
</dbReference>
<dbReference type="Gene3D" id="1.20.120.450">
    <property type="entry name" value="dinb family like domain"/>
    <property type="match status" value="1"/>
</dbReference>
<dbReference type="Proteomes" id="UP000749040">
    <property type="component" value="Unassembled WGS sequence"/>
</dbReference>
<evidence type="ECO:0000313" key="3">
    <source>
        <dbReference type="Proteomes" id="UP000749040"/>
    </source>
</evidence>
<evidence type="ECO:0000259" key="1">
    <source>
        <dbReference type="Pfam" id="PF11716"/>
    </source>
</evidence>
<keyword evidence="3" id="KW-1185">Reference proteome</keyword>
<dbReference type="InterPro" id="IPR034660">
    <property type="entry name" value="DinB/YfiT-like"/>
</dbReference>
<dbReference type="SUPFAM" id="SSF109854">
    <property type="entry name" value="DinB/YfiT-like putative metalloenzymes"/>
    <property type="match status" value="1"/>
</dbReference>
<protein>
    <submittedName>
        <fullName evidence="2">Maleylpyruvate isomerase family mycothiol-dependent enzyme</fullName>
    </submittedName>
</protein>
<accession>A0ABS2TS04</accession>
<dbReference type="SUPFAM" id="SSF55718">
    <property type="entry name" value="SCP-like"/>
    <property type="match status" value="1"/>
</dbReference>
<dbReference type="InterPro" id="IPR017517">
    <property type="entry name" value="Maleyloyr_isom"/>
</dbReference>
<proteinExistence type="predicted"/>
<dbReference type="RefSeq" id="WP_205357442.1">
    <property type="nucleotide sequence ID" value="NZ_JADKYB010000006.1"/>
</dbReference>
<sequence>MTVDRPDPERDTAAAQEATQSLIAAATALPEEALAEPSRLPGWTRGHVLAHVARNADALINLLTWARTGEETPMYASAEERDNAIAAGAGRPLAEQVADLRASAERFAEAVAGMPPPGWAGQVTMRSGRVIAAAEVPWRRLIEVRLHHVDLDAGYDCADLPGDFAARELAHVLDGLTGHEGIAAVELRDTGSGQVWKLGAADEPDLVVAGTCHDLVGWVTGRGTGADLSVTPDAPLPVLPPL</sequence>
<organism evidence="2 3">
    <name type="scientific">Actinacidiphila acididurans</name>
    <dbReference type="NCBI Taxonomy" id="2784346"/>
    <lineage>
        <taxon>Bacteria</taxon>
        <taxon>Bacillati</taxon>
        <taxon>Actinomycetota</taxon>
        <taxon>Actinomycetes</taxon>
        <taxon>Kitasatosporales</taxon>
        <taxon>Streptomycetaceae</taxon>
        <taxon>Actinacidiphila</taxon>
    </lineage>
</organism>
<dbReference type="Pfam" id="PF11716">
    <property type="entry name" value="MDMPI_N"/>
    <property type="match status" value="1"/>
</dbReference>
<dbReference type="Gene3D" id="3.30.1050.20">
    <property type="match status" value="1"/>
</dbReference>
<name>A0ABS2TS04_9ACTN</name>
<dbReference type="NCBIfam" id="TIGR03083">
    <property type="entry name" value="maleylpyruvate isomerase family mycothiol-dependent enzyme"/>
    <property type="match status" value="1"/>
</dbReference>
<dbReference type="GO" id="GO:0016853">
    <property type="term" value="F:isomerase activity"/>
    <property type="evidence" value="ECO:0007669"/>
    <property type="project" value="UniProtKB-KW"/>
</dbReference>
<dbReference type="InterPro" id="IPR024344">
    <property type="entry name" value="MDMPI_metal-binding"/>
</dbReference>